<dbReference type="CDD" id="cd04194">
    <property type="entry name" value="GT8_A4GalT_like"/>
    <property type="match status" value="1"/>
</dbReference>
<organism evidence="4 5">
    <name type="scientific">Eisenbergiella tayi</name>
    <dbReference type="NCBI Taxonomy" id="1432052"/>
    <lineage>
        <taxon>Bacteria</taxon>
        <taxon>Bacillati</taxon>
        <taxon>Bacillota</taxon>
        <taxon>Clostridia</taxon>
        <taxon>Lachnospirales</taxon>
        <taxon>Lachnospiraceae</taxon>
        <taxon>Eisenbergiella</taxon>
    </lineage>
</organism>
<protein>
    <submittedName>
        <fullName evidence="4">General stress protein A</fullName>
    </submittedName>
</protein>
<dbReference type="InterPro" id="IPR029044">
    <property type="entry name" value="Nucleotide-diphossugar_trans"/>
</dbReference>
<keyword evidence="3" id="KW-0479">Metal-binding</keyword>
<evidence type="ECO:0000256" key="1">
    <source>
        <dbReference type="ARBA" id="ARBA00022676"/>
    </source>
</evidence>
<dbReference type="PANTHER" id="PTHR13778:SF47">
    <property type="entry name" value="LIPOPOLYSACCHARIDE 1,3-GALACTOSYLTRANSFERASE"/>
    <property type="match status" value="1"/>
</dbReference>
<dbReference type="PANTHER" id="PTHR13778">
    <property type="entry name" value="GLYCOSYLTRANSFERASE 8 DOMAIN-CONTAINING PROTEIN"/>
    <property type="match status" value="1"/>
</dbReference>
<name>A0A1E3AD80_9FIRM</name>
<dbReference type="PATRIC" id="fig|1432052.4.peg.2894"/>
<accession>A0A1E3AD80</accession>
<sequence>MDKNLHVVYASDDRFAEILGVSLTSLYESNKSMEQIHVYVLDSKISEENKKKLKSLSRAYERSDVRCIPAKDISEELHMDIAVDRGSLSQYARLFISSVLPENLEKVLYLDCDIIIRQSLDELWNLDMHGKTIAALKDAFSKWYRMNIDLKPKDIMFNSGVMLINLKRWKVQKVEKDLLRFIGSKNGKIQQGDQGALNAVLSHDTYCFEPRFNSVTIYYDFSYKEMLVYRKPPEFYSEKQIKKAIENPVIIHFTTSFLSRRPWVEGCQHRYACEWMKYKSMGPWRDTPLWQNKKSTGIRGVYIRLAGKLPRKLTVSISGFLQAYGRPVLNRITR</sequence>
<evidence type="ECO:0000256" key="2">
    <source>
        <dbReference type="ARBA" id="ARBA00022679"/>
    </source>
</evidence>
<comment type="caution">
    <text evidence="4">The sequence shown here is derived from an EMBL/GenBank/DDBJ whole genome shotgun (WGS) entry which is preliminary data.</text>
</comment>
<dbReference type="EMBL" id="MCGH01000002">
    <property type="protein sequence ID" value="ODM06703.1"/>
    <property type="molecule type" value="Genomic_DNA"/>
</dbReference>
<keyword evidence="1" id="KW-0328">Glycosyltransferase</keyword>
<gene>
    <name evidence="4" type="primary">gspA_2</name>
    <name evidence="4" type="ORF">BEI61_02593</name>
</gene>
<proteinExistence type="predicted"/>
<dbReference type="Gene3D" id="3.90.550.10">
    <property type="entry name" value="Spore Coat Polysaccharide Biosynthesis Protein SpsA, Chain A"/>
    <property type="match status" value="1"/>
</dbReference>
<evidence type="ECO:0000313" key="5">
    <source>
        <dbReference type="Proteomes" id="UP000094067"/>
    </source>
</evidence>
<dbReference type="GO" id="GO:0046872">
    <property type="term" value="F:metal ion binding"/>
    <property type="evidence" value="ECO:0007669"/>
    <property type="project" value="UniProtKB-KW"/>
</dbReference>
<reference evidence="4 5" key="1">
    <citation type="submission" date="2016-07" db="EMBL/GenBank/DDBJ databases">
        <title>Characterization of isolates of Eisenbergiella tayi derived from blood cultures, using whole genome sequencing.</title>
        <authorList>
            <person name="Burdz T."/>
            <person name="Wiebe D."/>
            <person name="Huynh C."/>
            <person name="Bernard K."/>
        </authorList>
    </citation>
    <scope>NUCLEOTIDE SEQUENCE [LARGE SCALE GENOMIC DNA]</scope>
    <source>
        <strain evidence="4 5">NML 110608</strain>
    </source>
</reference>
<keyword evidence="2" id="KW-0808">Transferase</keyword>
<dbReference type="Pfam" id="PF01501">
    <property type="entry name" value="Glyco_transf_8"/>
    <property type="match status" value="1"/>
</dbReference>
<dbReference type="RefSeq" id="WP_069152544.1">
    <property type="nucleotide sequence ID" value="NZ_MCGH01000002.1"/>
</dbReference>
<dbReference type="SUPFAM" id="SSF53448">
    <property type="entry name" value="Nucleotide-diphospho-sugar transferases"/>
    <property type="match status" value="1"/>
</dbReference>
<dbReference type="Proteomes" id="UP000094067">
    <property type="component" value="Unassembled WGS sequence"/>
</dbReference>
<dbReference type="InterPro" id="IPR002495">
    <property type="entry name" value="Glyco_trans_8"/>
</dbReference>
<dbReference type="AlphaFoldDB" id="A0A1E3AD80"/>
<dbReference type="GO" id="GO:0016757">
    <property type="term" value="F:glycosyltransferase activity"/>
    <property type="evidence" value="ECO:0007669"/>
    <property type="project" value="UniProtKB-KW"/>
</dbReference>
<dbReference type="InterPro" id="IPR050748">
    <property type="entry name" value="Glycosyltrans_8_dom-fam"/>
</dbReference>
<evidence type="ECO:0000256" key="3">
    <source>
        <dbReference type="ARBA" id="ARBA00022723"/>
    </source>
</evidence>
<evidence type="ECO:0000313" key="4">
    <source>
        <dbReference type="EMBL" id="ODM06703.1"/>
    </source>
</evidence>